<dbReference type="Gene3D" id="1.10.150.240">
    <property type="entry name" value="Putative phosphatase, domain 2"/>
    <property type="match status" value="1"/>
</dbReference>
<dbReference type="InterPro" id="IPR036412">
    <property type="entry name" value="HAD-like_sf"/>
</dbReference>
<dbReference type="PANTHER" id="PTHR18901:SF38">
    <property type="entry name" value="PSEUDOURIDINE-5'-PHOSPHATASE"/>
    <property type="match status" value="1"/>
</dbReference>
<dbReference type="PANTHER" id="PTHR18901">
    <property type="entry name" value="2-DEOXYGLUCOSE-6-PHOSPHATE PHOSPHATASE 2"/>
    <property type="match status" value="1"/>
</dbReference>
<dbReference type="NCBIfam" id="TIGR01549">
    <property type="entry name" value="HAD-SF-IA-v1"/>
    <property type="match status" value="1"/>
</dbReference>
<organism evidence="1 2">
    <name type="scientific">Leadbetterella byssophila (strain DSM 17132 / JCM 16389 / KACC 11308 / NBRC 106382 / 4M15)</name>
    <dbReference type="NCBI Taxonomy" id="649349"/>
    <lineage>
        <taxon>Bacteria</taxon>
        <taxon>Pseudomonadati</taxon>
        <taxon>Bacteroidota</taxon>
        <taxon>Cytophagia</taxon>
        <taxon>Cytophagales</taxon>
        <taxon>Leadbetterellaceae</taxon>
        <taxon>Leadbetterella</taxon>
    </lineage>
</organism>
<protein>
    <submittedName>
        <fullName evidence="1">HAD-superfamily hydrolase, subfamily IA, variant 3</fullName>
    </submittedName>
</protein>
<dbReference type="STRING" id="649349.Lbys_0379"/>
<evidence type="ECO:0000313" key="1">
    <source>
        <dbReference type="EMBL" id="ADQ16157.1"/>
    </source>
</evidence>
<dbReference type="EMBL" id="CP002305">
    <property type="protein sequence ID" value="ADQ16157.1"/>
    <property type="molecule type" value="Genomic_DNA"/>
</dbReference>
<dbReference type="InterPro" id="IPR023214">
    <property type="entry name" value="HAD_sf"/>
</dbReference>
<reference evidence="1 2" key="2">
    <citation type="journal article" date="2011" name="Stand. Genomic Sci.">
        <title>Complete genome sequence of Leadbetterella byssophila type strain (4M15).</title>
        <authorList>
            <person name="Abt B."/>
            <person name="Teshima H."/>
            <person name="Lucas S."/>
            <person name="Lapidus A."/>
            <person name="Del Rio T.G."/>
            <person name="Nolan M."/>
            <person name="Tice H."/>
            <person name="Cheng J.F."/>
            <person name="Pitluck S."/>
            <person name="Liolios K."/>
            <person name="Pagani I."/>
            <person name="Ivanova N."/>
            <person name="Mavromatis K."/>
            <person name="Pati A."/>
            <person name="Tapia R."/>
            <person name="Han C."/>
            <person name="Goodwin L."/>
            <person name="Chen A."/>
            <person name="Palaniappan K."/>
            <person name="Land M."/>
            <person name="Hauser L."/>
            <person name="Chang Y.J."/>
            <person name="Jeffries C.D."/>
            <person name="Rohde M."/>
            <person name="Goker M."/>
            <person name="Tindall B.J."/>
            <person name="Detter J.C."/>
            <person name="Woyke T."/>
            <person name="Bristow J."/>
            <person name="Eisen J.A."/>
            <person name="Markowitz V."/>
            <person name="Hugenholtz P."/>
            <person name="Klenk H.P."/>
            <person name="Kyrpides N.C."/>
        </authorList>
    </citation>
    <scope>NUCLEOTIDE SEQUENCE [LARGE SCALE GENOMIC DNA]</scope>
    <source>
        <strain evidence="2">DSM 17132 / JCM 16389 / KACC 11308 / NBRC 106382 / 4M15</strain>
    </source>
</reference>
<gene>
    <name evidence="1" type="ordered locus">Lbys_0379</name>
</gene>
<dbReference type="SFLD" id="SFLDG01135">
    <property type="entry name" value="C1.5.6:_HAD__Beta-PGM__Phospha"/>
    <property type="match status" value="1"/>
</dbReference>
<dbReference type="eggNOG" id="COG0637">
    <property type="taxonomic scope" value="Bacteria"/>
</dbReference>
<dbReference type="SUPFAM" id="SSF56784">
    <property type="entry name" value="HAD-like"/>
    <property type="match status" value="1"/>
</dbReference>
<dbReference type="PRINTS" id="PR00413">
    <property type="entry name" value="HADHALOGNASE"/>
</dbReference>
<dbReference type="GO" id="GO:0016787">
    <property type="term" value="F:hydrolase activity"/>
    <property type="evidence" value="ECO:0007669"/>
    <property type="project" value="UniProtKB-KW"/>
</dbReference>
<keyword evidence="1" id="KW-0378">Hydrolase</keyword>
<keyword evidence="2" id="KW-1185">Reference proteome</keyword>
<dbReference type="AlphaFoldDB" id="E4RW14"/>
<dbReference type="Pfam" id="PF00702">
    <property type="entry name" value="Hydrolase"/>
    <property type="match status" value="1"/>
</dbReference>
<name>E4RW14_LEAB4</name>
<dbReference type="SFLD" id="SFLDS00003">
    <property type="entry name" value="Haloacid_Dehalogenase"/>
    <property type="match status" value="1"/>
</dbReference>
<proteinExistence type="predicted"/>
<reference key="1">
    <citation type="submission" date="2010-11" db="EMBL/GenBank/DDBJ databases">
        <title>The complete genome of Leadbetterella byssophila DSM 17132.</title>
        <authorList>
            <consortium name="US DOE Joint Genome Institute (JGI-PGF)"/>
            <person name="Lucas S."/>
            <person name="Copeland A."/>
            <person name="Lapidus A."/>
            <person name="Glavina del Rio T."/>
            <person name="Dalin E."/>
            <person name="Tice H."/>
            <person name="Bruce D."/>
            <person name="Goodwin L."/>
            <person name="Pitluck S."/>
            <person name="Kyrpides N."/>
            <person name="Mavromatis K."/>
            <person name="Ivanova N."/>
            <person name="Teshima H."/>
            <person name="Brettin T."/>
            <person name="Detter J.C."/>
            <person name="Han C."/>
            <person name="Tapia R."/>
            <person name="Land M."/>
            <person name="Hauser L."/>
            <person name="Markowitz V."/>
            <person name="Cheng J.-F."/>
            <person name="Hugenholtz P."/>
            <person name="Woyke T."/>
            <person name="Wu D."/>
            <person name="Tindall B."/>
            <person name="Pomrenke H.G."/>
            <person name="Brambilla E."/>
            <person name="Klenk H.-P."/>
            <person name="Eisen J.A."/>
        </authorList>
    </citation>
    <scope>NUCLEOTIDE SEQUENCE [LARGE SCALE GENOMIC DNA]</scope>
    <source>
        <strain>DSM 17132</strain>
    </source>
</reference>
<sequence length="224" mass="25028">MPIAAVIFDMDGVLVDSEKYWSEAEEVVFGELGVDVKPEYRKITQILTAPEVIHFWYEKSPWTGVSFDEVEQRVIRYVQSCIVRDDCETPGAAAFIRKLKTEGYLLGLGTNSPLPLAKIVLQKLEVEDCFSAVVTADQVSKGKPDPEIYQLVADRLQINPSECLVIEDSFYGMEAAKAAGMQVAAYLPQQSPSSVQVDYFLRSFDPPQFFVSSVPEKIFQLTAL</sequence>
<accession>E4RW14</accession>
<dbReference type="OrthoDB" id="9797743at2"/>
<dbReference type="Proteomes" id="UP000007435">
    <property type="component" value="Chromosome"/>
</dbReference>
<dbReference type="KEGG" id="lby:Lbys_0379"/>
<dbReference type="Gene3D" id="3.40.50.1000">
    <property type="entry name" value="HAD superfamily/HAD-like"/>
    <property type="match status" value="1"/>
</dbReference>
<dbReference type="SFLD" id="SFLDG01129">
    <property type="entry name" value="C1.5:_HAD__Beta-PGM__Phosphata"/>
    <property type="match status" value="1"/>
</dbReference>
<evidence type="ECO:0000313" key="2">
    <source>
        <dbReference type="Proteomes" id="UP000007435"/>
    </source>
</evidence>
<dbReference type="RefSeq" id="WP_013407212.1">
    <property type="nucleotide sequence ID" value="NC_014655.1"/>
</dbReference>
<dbReference type="CDD" id="cd07505">
    <property type="entry name" value="HAD_BPGM-like"/>
    <property type="match status" value="1"/>
</dbReference>
<dbReference type="HOGENOM" id="CLU_045011_13_2_10"/>
<dbReference type="InterPro" id="IPR023198">
    <property type="entry name" value="PGP-like_dom2"/>
</dbReference>
<dbReference type="NCBIfam" id="TIGR01509">
    <property type="entry name" value="HAD-SF-IA-v3"/>
    <property type="match status" value="1"/>
</dbReference>
<dbReference type="InterPro" id="IPR006439">
    <property type="entry name" value="HAD-SF_hydro_IA"/>
</dbReference>